<comment type="caution">
    <text evidence="2">The sequence shown here is derived from an EMBL/GenBank/DDBJ whole genome shotgun (WGS) entry which is preliminary data.</text>
</comment>
<keyword evidence="3" id="KW-1185">Reference proteome</keyword>
<dbReference type="GO" id="GO:0003824">
    <property type="term" value="F:catalytic activity"/>
    <property type="evidence" value="ECO:0007669"/>
    <property type="project" value="InterPro"/>
</dbReference>
<gene>
    <name evidence="2" type="ORF">D3H34_01720</name>
</gene>
<evidence type="ECO:0000259" key="1">
    <source>
        <dbReference type="PROSITE" id="PS51340"/>
    </source>
</evidence>
<evidence type="ECO:0000313" key="2">
    <source>
        <dbReference type="EMBL" id="RIX85276.1"/>
    </source>
</evidence>
<feature type="domain" description="MOSC" evidence="1">
    <location>
        <begin position="31"/>
        <end position="168"/>
    </location>
</feature>
<dbReference type="AlphaFoldDB" id="A0A9X8D9R9"/>
<dbReference type="GO" id="GO:0030151">
    <property type="term" value="F:molybdenum ion binding"/>
    <property type="evidence" value="ECO:0007669"/>
    <property type="project" value="InterPro"/>
</dbReference>
<dbReference type="InterPro" id="IPR005302">
    <property type="entry name" value="MoCF_Sase_C"/>
</dbReference>
<protein>
    <submittedName>
        <fullName evidence="2">MOSC domain-containing protein</fullName>
    </submittedName>
</protein>
<dbReference type="GO" id="GO:0030170">
    <property type="term" value="F:pyridoxal phosphate binding"/>
    <property type="evidence" value="ECO:0007669"/>
    <property type="project" value="InterPro"/>
</dbReference>
<dbReference type="SUPFAM" id="SSF50800">
    <property type="entry name" value="PK beta-barrel domain-like"/>
    <property type="match status" value="1"/>
</dbReference>
<dbReference type="RefSeq" id="WP_119551616.1">
    <property type="nucleotide sequence ID" value="NZ_QXMN01000001.1"/>
</dbReference>
<dbReference type="OrthoDB" id="9786134at2"/>
<evidence type="ECO:0000313" key="3">
    <source>
        <dbReference type="Proteomes" id="UP000265619"/>
    </source>
</evidence>
<dbReference type="Pfam" id="PF03473">
    <property type="entry name" value="MOSC"/>
    <property type="match status" value="1"/>
</dbReference>
<dbReference type="PANTHER" id="PTHR30212">
    <property type="entry name" value="PROTEIN YIIM"/>
    <property type="match status" value="1"/>
</dbReference>
<organism evidence="2 3">
    <name type="scientific">Acidovorax cavernicola</name>
    <dbReference type="NCBI Taxonomy" id="1675792"/>
    <lineage>
        <taxon>Bacteria</taxon>
        <taxon>Pseudomonadati</taxon>
        <taxon>Pseudomonadota</taxon>
        <taxon>Betaproteobacteria</taxon>
        <taxon>Burkholderiales</taxon>
        <taxon>Comamonadaceae</taxon>
        <taxon>Acidovorax</taxon>
    </lineage>
</organism>
<accession>A0A9X8D9R9</accession>
<sequence length="233" mass="25771">MTQTALPIDALLVGPVALLPDGRTRSGIRKTPVADALWLSPTGLQGDAQADLRIHGGVEKAVHHYPREHYAGWESAGLPADRLAHAGAFGENISTTGWDESTVCIGDVVRLGDALVQVSQGRQPCWKLDAHFGRPGMAREMQARGCTGWYYRVLESGWVRAGATATRVERPHADWPLSRLITLLFSRDARFAPEWEQAAALPTLAERWRLTFRKRVDAGHVEDWEPRLRAPEA</sequence>
<dbReference type="Pfam" id="PF03475">
    <property type="entry name" value="YiiM_3-alpha"/>
    <property type="match status" value="1"/>
</dbReference>
<dbReference type="PROSITE" id="PS51340">
    <property type="entry name" value="MOSC"/>
    <property type="match status" value="1"/>
</dbReference>
<reference evidence="2 3" key="1">
    <citation type="submission" date="2018-09" db="EMBL/GenBank/DDBJ databases">
        <title>Acidovorax cavernicola nov. sp. isolated from Gruta de las Maravillas (Aracena, Spain).</title>
        <authorList>
            <person name="Jurado V."/>
            <person name="Gutierrez-Patricio S."/>
            <person name="Gonzalez-Pimentel J.L."/>
            <person name="Miller A.Z."/>
            <person name="Laiz L."/>
            <person name="Saiz-Jimenez C."/>
        </authorList>
    </citation>
    <scope>NUCLEOTIDE SEQUENCE [LARGE SCALE GENOMIC DNA]</scope>
    <source>
        <strain evidence="2 3">1011MAR4D40.2</strain>
    </source>
</reference>
<dbReference type="Gene3D" id="2.40.33.20">
    <property type="entry name" value="PK beta-barrel domain-like"/>
    <property type="match status" value="1"/>
</dbReference>
<dbReference type="Proteomes" id="UP000265619">
    <property type="component" value="Unassembled WGS sequence"/>
</dbReference>
<name>A0A9X8D9R9_9BURK</name>
<dbReference type="EMBL" id="QXMN01000001">
    <property type="protein sequence ID" value="RIX85276.1"/>
    <property type="molecule type" value="Genomic_DNA"/>
</dbReference>
<dbReference type="InterPro" id="IPR052353">
    <property type="entry name" value="Benzoxazolinone_Detox_Enz"/>
</dbReference>
<proteinExistence type="predicted"/>
<dbReference type="InterPro" id="IPR005163">
    <property type="entry name" value="Tri_helical_YiiM-like"/>
</dbReference>
<dbReference type="InterPro" id="IPR011037">
    <property type="entry name" value="Pyrv_Knase-like_insert_dom_sf"/>
</dbReference>
<dbReference type="PANTHER" id="PTHR30212:SF2">
    <property type="entry name" value="PROTEIN YIIM"/>
    <property type="match status" value="1"/>
</dbReference>